<comment type="caution">
    <text evidence="3">The sequence shown here is derived from an EMBL/GenBank/DDBJ whole genome shotgun (WGS) entry which is preliminary data.</text>
</comment>
<name>A0A1F6D3Y7_HANXR</name>
<dbReference type="InterPro" id="IPR002624">
    <property type="entry name" value="DCK/DGK"/>
</dbReference>
<accession>A0A1F6D3Y7</accession>
<evidence type="ECO:0000256" key="1">
    <source>
        <dbReference type="PIRSR" id="PIRSR000705-3"/>
    </source>
</evidence>
<dbReference type="GO" id="GO:0019136">
    <property type="term" value="F:deoxynucleoside kinase activity"/>
    <property type="evidence" value="ECO:0007669"/>
    <property type="project" value="InterPro"/>
</dbReference>
<dbReference type="InterPro" id="IPR027417">
    <property type="entry name" value="P-loop_NTPase"/>
</dbReference>
<reference evidence="3 4" key="1">
    <citation type="journal article" date="2016" name="Nat. Commun.">
        <title>Thousands of microbial genomes shed light on interconnected biogeochemical processes in an aquifer system.</title>
        <authorList>
            <person name="Anantharaman K."/>
            <person name="Brown C.T."/>
            <person name="Hug L.A."/>
            <person name="Sharon I."/>
            <person name="Castelle C.J."/>
            <person name="Probst A.J."/>
            <person name="Thomas B.C."/>
            <person name="Singh A."/>
            <person name="Wilkins M.J."/>
            <person name="Karaoz U."/>
            <person name="Brodie E.L."/>
            <person name="Williams K.H."/>
            <person name="Hubbard S.S."/>
            <person name="Banfield J.F."/>
        </authorList>
    </citation>
    <scope>NUCLEOTIDE SEQUENCE [LARGE SCALE GENOMIC DNA]</scope>
    <source>
        <strain evidence="4">RIFCSPLOWO2_12_FULL_64_10</strain>
    </source>
</reference>
<dbReference type="GO" id="GO:0005524">
    <property type="term" value="F:ATP binding"/>
    <property type="evidence" value="ECO:0007669"/>
    <property type="project" value="UniProtKB-KW"/>
</dbReference>
<organism evidence="3 4">
    <name type="scientific">Handelsmanbacteria sp. (strain RIFCSPLOWO2_12_FULL_64_10)</name>
    <dbReference type="NCBI Taxonomy" id="1817868"/>
    <lineage>
        <taxon>Bacteria</taxon>
        <taxon>Candidatus Handelsmaniibacteriota</taxon>
    </lineage>
</organism>
<feature type="binding site" evidence="1">
    <location>
        <begin position="11"/>
        <end position="19"/>
    </location>
    <ligand>
        <name>ATP</name>
        <dbReference type="ChEBI" id="CHEBI:30616"/>
    </ligand>
</feature>
<evidence type="ECO:0000313" key="3">
    <source>
        <dbReference type="EMBL" id="OGG56077.1"/>
    </source>
</evidence>
<sequence length="216" mass="24921">MSQAQYIAIEGVIGAGKTSLARVLAERLNASLLLEEIEENPFLPLFYEDPSRYAFQNQVFFLLSRFRQQEELIQADLFRSTVVSDYLFAKDAIFAHLTLNDAEIALYDRLAGLLAPRVVRPDLVIYLQNNTDRLMQHIRLRGLAYERSISQDYVQKLNEAYNHFFFHYTEAPLLVVNASQIDFVKRETDLDDLIRAIQTPLTGTRYYHPVSPADKT</sequence>
<evidence type="ECO:0000313" key="4">
    <source>
        <dbReference type="Proteomes" id="UP000178606"/>
    </source>
</evidence>
<dbReference type="CDD" id="cd01673">
    <property type="entry name" value="dNK"/>
    <property type="match status" value="1"/>
</dbReference>
<dbReference type="PANTHER" id="PTHR10513:SF46">
    <property type="entry name" value="DEOXYGUANOSINE KINASE"/>
    <property type="match status" value="1"/>
</dbReference>
<dbReference type="PIRSF" id="PIRSF000705">
    <property type="entry name" value="DNK"/>
    <property type="match status" value="1"/>
</dbReference>
<gene>
    <name evidence="3" type="ORF">A3F84_07765</name>
</gene>
<proteinExistence type="predicted"/>
<dbReference type="AlphaFoldDB" id="A0A1F6D3Y7"/>
<dbReference type="EMBL" id="MFKF01000049">
    <property type="protein sequence ID" value="OGG56077.1"/>
    <property type="molecule type" value="Genomic_DNA"/>
</dbReference>
<dbReference type="Gene3D" id="3.40.50.300">
    <property type="entry name" value="P-loop containing nucleotide triphosphate hydrolases"/>
    <property type="match status" value="1"/>
</dbReference>
<feature type="domain" description="Deoxynucleoside kinase" evidence="2">
    <location>
        <begin position="7"/>
        <end position="199"/>
    </location>
</feature>
<dbReference type="GO" id="GO:0005737">
    <property type="term" value="C:cytoplasm"/>
    <property type="evidence" value="ECO:0007669"/>
    <property type="project" value="TreeGrafter"/>
</dbReference>
<dbReference type="PANTHER" id="PTHR10513">
    <property type="entry name" value="DEOXYNUCLEOSIDE KINASE"/>
    <property type="match status" value="1"/>
</dbReference>
<dbReference type="InterPro" id="IPR031314">
    <property type="entry name" value="DNK_dom"/>
</dbReference>
<dbReference type="Proteomes" id="UP000178606">
    <property type="component" value="Unassembled WGS sequence"/>
</dbReference>
<keyword evidence="3" id="KW-0808">Transferase</keyword>
<evidence type="ECO:0000259" key="2">
    <source>
        <dbReference type="Pfam" id="PF01712"/>
    </source>
</evidence>
<dbReference type="SUPFAM" id="SSF52540">
    <property type="entry name" value="P-loop containing nucleoside triphosphate hydrolases"/>
    <property type="match status" value="1"/>
</dbReference>
<dbReference type="Pfam" id="PF01712">
    <property type="entry name" value="dNK"/>
    <property type="match status" value="1"/>
</dbReference>
<dbReference type="InterPro" id="IPR050566">
    <property type="entry name" value="Deoxyribonucleoside_kinase"/>
</dbReference>
<keyword evidence="1" id="KW-0547">Nucleotide-binding</keyword>
<protein>
    <submittedName>
        <fullName evidence="3">Deoxyadenosine kinase</fullName>
    </submittedName>
</protein>
<keyword evidence="3" id="KW-0418">Kinase</keyword>
<keyword evidence="1" id="KW-0067">ATP-binding</keyword>